<dbReference type="InterPro" id="IPR024752">
    <property type="entry name" value="Myb/SANT-like_dom"/>
</dbReference>
<organism evidence="2 3">
    <name type="scientific">Stylosanthes scabra</name>
    <dbReference type="NCBI Taxonomy" id="79078"/>
    <lineage>
        <taxon>Eukaryota</taxon>
        <taxon>Viridiplantae</taxon>
        <taxon>Streptophyta</taxon>
        <taxon>Embryophyta</taxon>
        <taxon>Tracheophyta</taxon>
        <taxon>Spermatophyta</taxon>
        <taxon>Magnoliopsida</taxon>
        <taxon>eudicotyledons</taxon>
        <taxon>Gunneridae</taxon>
        <taxon>Pentapetalae</taxon>
        <taxon>rosids</taxon>
        <taxon>fabids</taxon>
        <taxon>Fabales</taxon>
        <taxon>Fabaceae</taxon>
        <taxon>Papilionoideae</taxon>
        <taxon>50 kb inversion clade</taxon>
        <taxon>dalbergioids sensu lato</taxon>
        <taxon>Dalbergieae</taxon>
        <taxon>Pterocarpus clade</taxon>
        <taxon>Stylosanthes</taxon>
    </lineage>
</organism>
<gene>
    <name evidence="2" type="ORF">PIB30_076296</name>
</gene>
<feature type="non-terminal residue" evidence="2">
    <location>
        <position position="1"/>
    </location>
</feature>
<dbReference type="Proteomes" id="UP001341840">
    <property type="component" value="Unassembled WGS sequence"/>
</dbReference>
<dbReference type="PANTHER" id="PTHR46250:SF18">
    <property type="entry name" value="MYB_SANT-LIKE DOMAIN-CONTAINING PROTEIN"/>
    <property type="match status" value="1"/>
</dbReference>
<proteinExistence type="predicted"/>
<accession>A0ABU6YMS6</accession>
<evidence type="ECO:0000313" key="3">
    <source>
        <dbReference type="Proteomes" id="UP001341840"/>
    </source>
</evidence>
<evidence type="ECO:0000313" key="2">
    <source>
        <dbReference type="EMBL" id="MED6211705.1"/>
    </source>
</evidence>
<name>A0ABU6YMS6_9FABA</name>
<keyword evidence="3" id="KW-1185">Reference proteome</keyword>
<protein>
    <recommendedName>
        <fullName evidence="1">Myb/SANT-like domain-containing protein</fullName>
    </recommendedName>
</protein>
<dbReference type="EMBL" id="JASCZI010242651">
    <property type="protein sequence ID" value="MED6211705.1"/>
    <property type="molecule type" value="Genomic_DNA"/>
</dbReference>
<comment type="caution">
    <text evidence="2">The sequence shown here is derived from an EMBL/GenBank/DDBJ whole genome shotgun (WGS) entry which is preliminary data.</text>
</comment>
<sequence length="98" mass="11866">RVRRRRGFKLLNKRMWTDEEIEAFVRFMEEFVVDGTRSDCGQFRNTTFEKLALKMIERFPNCMLTAKHCKNKHKRMKEKYEYAADMLACSGFGWNEEK</sequence>
<evidence type="ECO:0000259" key="1">
    <source>
        <dbReference type="Pfam" id="PF12776"/>
    </source>
</evidence>
<reference evidence="2 3" key="1">
    <citation type="journal article" date="2023" name="Plants (Basel)">
        <title>Bridging the Gap: Combining Genomics and Transcriptomics Approaches to Understand Stylosanthes scabra, an Orphan Legume from the Brazilian Caatinga.</title>
        <authorList>
            <person name="Ferreira-Neto J.R.C."/>
            <person name="da Silva M.D."/>
            <person name="Binneck E."/>
            <person name="de Melo N.F."/>
            <person name="da Silva R.H."/>
            <person name="de Melo A.L.T.M."/>
            <person name="Pandolfi V."/>
            <person name="Bustamante F.O."/>
            <person name="Brasileiro-Vidal A.C."/>
            <person name="Benko-Iseppon A.M."/>
        </authorList>
    </citation>
    <scope>NUCLEOTIDE SEQUENCE [LARGE SCALE GENOMIC DNA]</scope>
    <source>
        <tissue evidence="2">Leaves</tissue>
    </source>
</reference>
<feature type="domain" description="Myb/SANT-like" evidence="1">
    <location>
        <begin position="15"/>
        <end position="97"/>
    </location>
</feature>
<dbReference type="Pfam" id="PF12776">
    <property type="entry name" value="Myb_DNA-bind_3"/>
    <property type="match status" value="1"/>
</dbReference>
<dbReference type="PANTHER" id="PTHR46250">
    <property type="entry name" value="MYB/SANT-LIKE DNA-BINDING DOMAIN PROTEIN-RELATED"/>
    <property type="match status" value="1"/>
</dbReference>